<dbReference type="Pfam" id="PF13487">
    <property type="entry name" value="HD_5"/>
    <property type="match status" value="1"/>
</dbReference>
<feature type="domain" description="HD-GYP" evidence="5">
    <location>
        <begin position="618"/>
        <end position="805"/>
    </location>
</feature>
<evidence type="ECO:0000256" key="2">
    <source>
        <dbReference type="SAM" id="Phobius"/>
    </source>
</evidence>
<dbReference type="CDD" id="cd06225">
    <property type="entry name" value="HAMP"/>
    <property type="match status" value="1"/>
</dbReference>
<dbReference type="STRING" id="99656.SAMN05421659_105132"/>
<organism evidence="6 7">
    <name type="scientific">[Clostridium] fimetarium</name>
    <dbReference type="NCBI Taxonomy" id="99656"/>
    <lineage>
        <taxon>Bacteria</taxon>
        <taxon>Bacillati</taxon>
        <taxon>Bacillota</taxon>
        <taxon>Clostridia</taxon>
        <taxon>Lachnospirales</taxon>
        <taxon>Lachnospiraceae</taxon>
    </lineage>
</organism>
<dbReference type="RefSeq" id="WP_092452585.1">
    <property type="nucleotide sequence ID" value="NZ_FOJI01000005.1"/>
</dbReference>
<evidence type="ECO:0000256" key="1">
    <source>
        <dbReference type="SAM" id="Coils"/>
    </source>
</evidence>
<dbReference type="SUPFAM" id="SSF55073">
    <property type="entry name" value="Nucleotide cyclase"/>
    <property type="match status" value="1"/>
</dbReference>
<keyword evidence="2" id="KW-0812">Transmembrane</keyword>
<name>A0A1I0PL22_9FIRM</name>
<dbReference type="InterPro" id="IPR037522">
    <property type="entry name" value="HD_GYP_dom"/>
</dbReference>
<dbReference type="AlphaFoldDB" id="A0A1I0PL22"/>
<dbReference type="Pfam" id="PF00672">
    <property type="entry name" value="HAMP"/>
    <property type="match status" value="1"/>
</dbReference>
<reference evidence="6 7" key="1">
    <citation type="submission" date="2016-10" db="EMBL/GenBank/DDBJ databases">
        <authorList>
            <person name="de Groot N.N."/>
        </authorList>
    </citation>
    <scope>NUCLEOTIDE SEQUENCE [LARGE SCALE GENOMIC DNA]</scope>
    <source>
        <strain evidence="6 7">DSM 9179</strain>
    </source>
</reference>
<dbReference type="SMART" id="SM00304">
    <property type="entry name" value="HAMP"/>
    <property type="match status" value="1"/>
</dbReference>
<feature type="coiled-coil region" evidence="1">
    <location>
        <begin position="589"/>
        <end position="616"/>
    </location>
</feature>
<dbReference type="NCBIfam" id="TIGR00254">
    <property type="entry name" value="GGDEF"/>
    <property type="match status" value="1"/>
</dbReference>
<protein>
    <submittedName>
        <fullName evidence="6">Diguanylate cyclase (GGDEF) domain-containing protein</fullName>
    </submittedName>
</protein>
<dbReference type="Pfam" id="PF00990">
    <property type="entry name" value="GGDEF"/>
    <property type="match status" value="1"/>
</dbReference>
<dbReference type="InterPro" id="IPR043128">
    <property type="entry name" value="Rev_trsase/Diguanyl_cyclase"/>
</dbReference>
<dbReference type="CDD" id="cd00077">
    <property type="entry name" value="HDc"/>
    <property type="match status" value="1"/>
</dbReference>
<feature type="transmembrane region" description="Helical" evidence="2">
    <location>
        <begin position="53"/>
        <end position="77"/>
    </location>
</feature>
<dbReference type="PANTHER" id="PTHR43155">
    <property type="entry name" value="CYCLIC DI-GMP PHOSPHODIESTERASE PA4108-RELATED"/>
    <property type="match status" value="1"/>
</dbReference>
<evidence type="ECO:0000259" key="4">
    <source>
        <dbReference type="PROSITE" id="PS50887"/>
    </source>
</evidence>
<keyword evidence="1" id="KW-0175">Coiled coil</keyword>
<dbReference type="Proteomes" id="UP000199701">
    <property type="component" value="Unassembled WGS sequence"/>
</dbReference>
<dbReference type="PROSITE" id="PS50887">
    <property type="entry name" value="GGDEF"/>
    <property type="match status" value="1"/>
</dbReference>
<feature type="domain" description="GGDEF" evidence="4">
    <location>
        <begin position="497"/>
        <end position="626"/>
    </location>
</feature>
<dbReference type="Gene3D" id="1.10.3210.10">
    <property type="entry name" value="Hypothetical protein af1432"/>
    <property type="match status" value="1"/>
</dbReference>
<dbReference type="PANTHER" id="PTHR43155:SF2">
    <property type="entry name" value="CYCLIC DI-GMP PHOSPHODIESTERASE PA4108"/>
    <property type="match status" value="1"/>
</dbReference>
<dbReference type="InterPro" id="IPR029787">
    <property type="entry name" value="Nucleotide_cyclase"/>
</dbReference>
<dbReference type="SUPFAM" id="SSF158472">
    <property type="entry name" value="HAMP domain-like"/>
    <property type="match status" value="1"/>
</dbReference>
<evidence type="ECO:0000313" key="7">
    <source>
        <dbReference type="Proteomes" id="UP000199701"/>
    </source>
</evidence>
<proteinExistence type="predicted"/>
<dbReference type="GO" id="GO:0016020">
    <property type="term" value="C:membrane"/>
    <property type="evidence" value="ECO:0007669"/>
    <property type="project" value="InterPro"/>
</dbReference>
<feature type="domain" description="HAMP" evidence="3">
    <location>
        <begin position="401"/>
        <end position="453"/>
    </location>
</feature>
<dbReference type="InterPro" id="IPR000160">
    <property type="entry name" value="GGDEF_dom"/>
</dbReference>
<feature type="transmembrane region" description="Helical" evidence="2">
    <location>
        <begin position="381"/>
        <end position="399"/>
    </location>
</feature>
<keyword evidence="2" id="KW-0472">Membrane</keyword>
<evidence type="ECO:0000259" key="5">
    <source>
        <dbReference type="PROSITE" id="PS51832"/>
    </source>
</evidence>
<dbReference type="Gene3D" id="3.30.70.270">
    <property type="match status" value="1"/>
</dbReference>
<gene>
    <name evidence="6" type="ORF">SAMN05421659_105132</name>
</gene>
<dbReference type="CDD" id="cd18773">
    <property type="entry name" value="PDC1_HK_sensor"/>
    <property type="match status" value="1"/>
</dbReference>
<dbReference type="InterPro" id="IPR003660">
    <property type="entry name" value="HAMP_dom"/>
</dbReference>
<keyword evidence="7" id="KW-1185">Reference proteome</keyword>
<keyword evidence="2" id="KW-1133">Transmembrane helix</keyword>
<dbReference type="SUPFAM" id="SSF109604">
    <property type="entry name" value="HD-domain/PDEase-like"/>
    <property type="match status" value="1"/>
</dbReference>
<dbReference type="SMART" id="SM00267">
    <property type="entry name" value="GGDEF"/>
    <property type="match status" value="1"/>
</dbReference>
<dbReference type="Gene3D" id="6.10.340.10">
    <property type="match status" value="1"/>
</dbReference>
<dbReference type="PROSITE" id="PS51832">
    <property type="entry name" value="HD_GYP"/>
    <property type="match status" value="1"/>
</dbReference>
<evidence type="ECO:0000313" key="6">
    <source>
        <dbReference type="EMBL" id="SEW14528.1"/>
    </source>
</evidence>
<dbReference type="OrthoDB" id="9804747at2"/>
<dbReference type="Pfam" id="PF22673">
    <property type="entry name" value="MCP-like_PDC_1"/>
    <property type="match status" value="1"/>
</dbReference>
<dbReference type="PROSITE" id="PS50885">
    <property type="entry name" value="HAMP"/>
    <property type="match status" value="1"/>
</dbReference>
<dbReference type="GO" id="GO:0007165">
    <property type="term" value="P:signal transduction"/>
    <property type="evidence" value="ECO:0007669"/>
    <property type="project" value="InterPro"/>
</dbReference>
<dbReference type="InterPro" id="IPR003607">
    <property type="entry name" value="HD/PDEase_dom"/>
</dbReference>
<sequence length="805" mass="90651">MSSSLISLILSGIKAPTGVNMKKNGIIKNIIIKDAIIKNKTTRNKKSRKNMSIISLFIITFTLLLLITSGGIALFIFSSWKTSARSSTLEIASKMNQDVFNQIDSYIQIPITINTVNHKLIENNGFYMDNEDARNKYFVSVLSAYNKNVYSFSYGTANGEYYGARLDENGNMEIIKNNAQTNGESWYYYVNDNMTAGSFAVNAGKFDPRTREWYKSAVQTGGPVFSQVYKHFVMDDLTLSAAWPVYDKNRELKGVLGTHMLLADIGNHLKEITSSNNSSVIIIEKDTGYLIANSIGAGNYSTSDNGDINRKTIADINNSSIQKGYEEYLNSGKTELSISHQKENAFINIQQYQQPGLDWLIISTVPKNLLISELDKNISMTVWYVIGSLLLSFVIYFIITRRLLNPMKNLLNTSKKIETGDLSARVAIVRDDEIGEISEAFNNLADNMQHLIINLEDQVATRTKELRFLSNHDYMTGLLNRRSFENKMKEMDTNDNLPISIIFIDINGLKMVNDTFGHTNGDKLIMEASQVLKANIRDTDLLARTGGDEFVMLLIKTQQQVANLLATKIEKEFSQKKIKAITCSMATGVDTKTKHYQEIEKILENAENEMYKEKIASRKSFGTGAIMSIINALHEKSAFDKAHSEEVSILCEQIGHVMNLNETEIKQLRDAGYLHDIGKIALSDEILSKDTHKLTEIDKEMQRQHPAVSYRILSMSEDTLDLANGVYGHHERWDGSGYPKGLKGEEIPLISRIIAIAEAYSRKMISSDNTQTSKENALNSIIRDSGKKYDPYIVELFVNMINNKK</sequence>
<evidence type="ECO:0000259" key="3">
    <source>
        <dbReference type="PROSITE" id="PS50885"/>
    </source>
</evidence>
<dbReference type="Gene3D" id="3.30.450.20">
    <property type="entry name" value="PAS domain"/>
    <property type="match status" value="2"/>
</dbReference>
<dbReference type="EMBL" id="FOJI01000005">
    <property type="protein sequence ID" value="SEW14528.1"/>
    <property type="molecule type" value="Genomic_DNA"/>
</dbReference>
<accession>A0A1I0PL22</accession>
<dbReference type="CDD" id="cd01949">
    <property type="entry name" value="GGDEF"/>
    <property type="match status" value="1"/>
</dbReference>